<organism evidence="1 2">
    <name type="scientific">Romanomermis culicivorax</name>
    <name type="common">Nematode worm</name>
    <dbReference type="NCBI Taxonomy" id="13658"/>
    <lineage>
        <taxon>Eukaryota</taxon>
        <taxon>Metazoa</taxon>
        <taxon>Ecdysozoa</taxon>
        <taxon>Nematoda</taxon>
        <taxon>Enoplea</taxon>
        <taxon>Dorylaimia</taxon>
        <taxon>Mermithida</taxon>
        <taxon>Mermithoidea</taxon>
        <taxon>Mermithidae</taxon>
        <taxon>Romanomermis</taxon>
    </lineage>
</organism>
<name>A0A915KFB5_ROMCU</name>
<evidence type="ECO:0000313" key="2">
    <source>
        <dbReference type="WBParaSite" id="nRc.2.0.1.t37412-RA"/>
    </source>
</evidence>
<sequence>MLGEPSDMNESKRAYPGPLKNKWSIYSKEEKQLCDPTLDELLKDDDDGVLLTASLFSLLCLCC</sequence>
<accession>A0A915KFB5</accession>
<dbReference type="WBParaSite" id="nRc.2.0.1.t37412-RA">
    <property type="protein sequence ID" value="nRc.2.0.1.t37412-RA"/>
    <property type="gene ID" value="nRc.2.0.1.g37412"/>
</dbReference>
<dbReference type="Proteomes" id="UP000887565">
    <property type="component" value="Unplaced"/>
</dbReference>
<dbReference type="AlphaFoldDB" id="A0A915KFB5"/>
<keyword evidence="1" id="KW-1185">Reference proteome</keyword>
<proteinExistence type="predicted"/>
<reference evidence="2" key="1">
    <citation type="submission" date="2022-11" db="UniProtKB">
        <authorList>
            <consortium name="WormBaseParasite"/>
        </authorList>
    </citation>
    <scope>IDENTIFICATION</scope>
</reference>
<protein>
    <submittedName>
        <fullName evidence="2">Uncharacterized protein</fullName>
    </submittedName>
</protein>
<evidence type="ECO:0000313" key="1">
    <source>
        <dbReference type="Proteomes" id="UP000887565"/>
    </source>
</evidence>